<proteinExistence type="predicted"/>
<dbReference type="VEuPathDB" id="TriTrypDB:TcIL3000_10_1150"/>
<reference evidence="2" key="1">
    <citation type="journal article" date="2012" name="Proc. Natl. Acad. Sci. U.S.A.">
        <title>Antigenic diversity is generated by distinct evolutionary mechanisms in African trypanosome species.</title>
        <authorList>
            <person name="Jackson A.P."/>
            <person name="Berry A."/>
            <person name="Aslett M."/>
            <person name="Allison H.C."/>
            <person name="Burton P."/>
            <person name="Vavrova-Anderson J."/>
            <person name="Brown R."/>
            <person name="Browne H."/>
            <person name="Corton N."/>
            <person name="Hauser H."/>
            <person name="Gamble J."/>
            <person name="Gilderthorp R."/>
            <person name="Marcello L."/>
            <person name="McQuillan J."/>
            <person name="Otto T.D."/>
            <person name="Quail M.A."/>
            <person name="Sanders M.J."/>
            <person name="van Tonder A."/>
            <person name="Ginger M.L."/>
            <person name="Field M.C."/>
            <person name="Barry J.D."/>
            <person name="Hertz-Fowler C."/>
            <person name="Berriman M."/>
        </authorList>
    </citation>
    <scope>NUCLEOTIDE SEQUENCE</scope>
    <source>
        <strain evidence="2">IL3000</strain>
    </source>
</reference>
<dbReference type="AlphaFoldDB" id="G0UVE1"/>
<sequence>MLFVAEHALQTRKCSNAPRSGTQLVFHASTVAAQTTAAESGLLTSVFQCSITESFSSFVTSVSQKLRVHWRPFTGCFFVVLAMYAMQCSHYDSSDEKGGVRLGLMAGYERLLRWVRGCVRFCVLRKDSRDSMGHNYSLSAMSANDFFSAHSPRSTSTSDNDEPPSTSGMERDFRRFQRRVEHTHVRALLQALAELDGVGNGVLRCTAGDLAVMECHGGRSEDDEELLSDLLYSKAMQADELLAQLVSQFSLIPVGGSISLREKRKTLINSTSAFAERIAKWVYPPCDTQYSPQWIVAEVTTA</sequence>
<organism evidence="2">
    <name type="scientific">Trypanosoma congolense (strain IL3000)</name>
    <dbReference type="NCBI Taxonomy" id="1068625"/>
    <lineage>
        <taxon>Eukaryota</taxon>
        <taxon>Discoba</taxon>
        <taxon>Euglenozoa</taxon>
        <taxon>Kinetoplastea</taxon>
        <taxon>Metakinetoplastina</taxon>
        <taxon>Trypanosomatida</taxon>
        <taxon>Trypanosomatidae</taxon>
        <taxon>Trypanosoma</taxon>
        <taxon>Nannomonas</taxon>
    </lineage>
</organism>
<name>G0UVE1_TRYCI</name>
<dbReference type="EMBL" id="HE575323">
    <property type="protein sequence ID" value="CCC93356.1"/>
    <property type="molecule type" value="Genomic_DNA"/>
</dbReference>
<protein>
    <submittedName>
        <fullName evidence="2">Uncharacterized protein</fullName>
    </submittedName>
</protein>
<feature type="compositionally biased region" description="Polar residues" evidence="1">
    <location>
        <begin position="151"/>
        <end position="168"/>
    </location>
</feature>
<gene>
    <name evidence="2" type="ORF">TCIL3000_10_1150</name>
</gene>
<evidence type="ECO:0000256" key="1">
    <source>
        <dbReference type="SAM" id="MobiDB-lite"/>
    </source>
</evidence>
<accession>G0UVE1</accession>
<feature type="region of interest" description="Disordered" evidence="1">
    <location>
        <begin position="150"/>
        <end position="169"/>
    </location>
</feature>
<evidence type="ECO:0000313" key="2">
    <source>
        <dbReference type="EMBL" id="CCC93356.1"/>
    </source>
</evidence>